<dbReference type="Gene3D" id="1.10.510.10">
    <property type="entry name" value="Transferase(Phosphotransferase) domain 1"/>
    <property type="match status" value="1"/>
</dbReference>
<dbReference type="GO" id="GO:0004674">
    <property type="term" value="F:protein serine/threonine kinase activity"/>
    <property type="evidence" value="ECO:0007669"/>
    <property type="project" value="UniProtKB-KW"/>
</dbReference>
<dbReference type="Pfam" id="PF00069">
    <property type="entry name" value="Pkinase"/>
    <property type="match status" value="1"/>
</dbReference>
<evidence type="ECO:0000256" key="4">
    <source>
        <dbReference type="PROSITE-ProRule" id="PRU10141"/>
    </source>
</evidence>
<dbReference type="PROSITE" id="PS00107">
    <property type="entry name" value="PROTEIN_KINASE_ATP"/>
    <property type="match status" value="1"/>
</dbReference>
<evidence type="ECO:0000259" key="7">
    <source>
        <dbReference type="PROSITE" id="PS50011"/>
    </source>
</evidence>
<gene>
    <name evidence="8" type="ORF">KUF71_020377</name>
</gene>
<proteinExistence type="inferred from homology"/>
<evidence type="ECO:0000256" key="6">
    <source>
        <dbReference type="SAM" id="MobiDB-lite"/>
    </source>
</evidence>
<evidence type="ECO:0000313" key="8">
    <source>
        <dbReference type="EMBL" id="KAK3910563.1"/>
    </source>
</evidence>
<dbReference type="PROSITE" id="PS50011">
    <property type="entry name" value="PROTEIN_KINASE_DOM"/>
    <property type="match status" value="1"/>
</dbReference>
<name>A0AAE1L8P0_9NEOP</name>
<dbReference type="PANTHER" id="PTHR11909">
    <property type="entry name" value="CASEIN KINASE-RELATED"/>
    <property type="match status" value="1"/>
</dbReference>
<keyword evidence="8" id="KW-0808">Transferase</keyword>
<organism evidence="8 9">
    <name type="scientific">Frankliniella fusca</name>
    <dbReference type="NCBI Taxonomy" id="407009"/>
    <lineage>
        <taxon>Eukaryota</taxon>
        <taxon>Metazoa</taxon>
        <taxon>Ecdysozoa</taxon>
        <taxon>Arthropoda</taxon>
        <taxon>Hexapoda</taxon>
        <taxon>Insecta</taxon>
        <taxon>Pterygota</taxon>
        <taxon>Neoptera</taxon>
        <taxon>Paraneoptera</taxon>
        <taxon>Thysanoptera</taxon>
        <taxon>Terebrantia</taxon>
        <taxon>Thripoidea</taxon>
        <taxon>Thripidae</taxon>
        <taxon>Frankliniella</taxon>
    </lineage>
</organism>
<keyword evidence="3 4" id="KW-0067">ATP-binding</keyword>
<keyword evidence="5" id="KW-0723">Serine/threonine-protein kinase</keyword>
<dbReference type="InterPro" id="IPR000719">
    <property type="entry name" value="Prot_kinase_dom"/>
</dbReference>
<reference evidence="8" key="1">
    <citation type="submission" date="2021-07" db="EMBL/GenBank/DDBJ databases">
        <authorList>
            <person name="Catto M.A."/>
            <person name="Jacobson A."/>
            <person name="Kennedy G."/>
            <person name="Labadie P."/>
            <person name="Hunt B.G."/>
            <person name="Srinivasan R."/>
        </authorList>
    </citation>
    <scope>NUCLEOTIDE SEQUENCE</scope>
    <source>
        <strain evidence="8">PL_HMW_Pooled</strain>
        <tissue evidence="8">Head</tissue>
    </source>
</reference>
<comment type="caution">
    <text evidence="8">The sequence shown here is derived from an EMBL/GenBank/DDBJ whole genome shotgun (WGS) entry which is preliminary data.</text>
</comment>
<dbReference type="EMBL" id="JAHWGI010000179">
    <property type="protein sequence ID" value="KAK3910563.1"/>
    <property type="molecule type" value="Genomic_DNA"/>
</dbReference>
<feature type="domain" description="Protein kinase" evidence="7">
    <location>
        <begin position="29"/>
        <end position="312"/>
    </location>
</feature>
<dbReference type="InterPro" id="IPR011009">
    <property type="entry name" value="Kinase-like_dom_sf"/>
</dbReference>
<sequence length="438" mass="48972">MPPKKSKLYAMAAPLPKNEVLTDTLKQKWILGKSIGKGGFGEIYSAAAGESVPKNESDFAYVIKIEPKENGPLFVEKTFYLRAGKAVDVNAWKEKNKLKTFGMPIMHGNGIHESGSSKYRFLVMDRYSKDLYTLWNSCNKSFPLSTVLQIAIQILDVYEYIHSKGYVHADIKPANLLLGLKKGTENQVYVVDFGLAARYTASKDPKRAHNGTIEYVSRDAHAGGTTRRGDMEILAYNVVQLLSSKLPWEGLLKDCVAVHKAKEAAMQNVPQFLKSCFGKKQVPDVVSKFVNYVSEMSFEAEPDYSKVRKIFLDGLKSEGVKFESPLCFTKPLEQQNGVTTKVRTSPRKAAKRGSTNSKPGASKESEMENRDSSCSNNFEESDVEKEEETPPKKRRVAAKPKPKDKEKVSWRDCPTVKASRVTRPGEFVPLNPKPKKKS</sequence>
<protein>
    <recommendedName>
        <fullName evidence="1">non-specific serine/threonine protein kinase</fullName>
        <ecNumber evidence="1">2.7.11.1</ecNumber>
    </recommendedName>
</protein>
<dbReference type="PROSITE" id="PS00108">
    <property type="entry name" value="PROTEIN_KINASE_ST"/>
    <property type="match status" value="1"/>
</dbReference>
<dbReference type="SMART" id="SM00220">
    <property type="entry name" value="S_TKc"/>
    <property type="match status" value="1"/>
</dbReference>
<evidence type="ECO:0000256" key="3">
    <source>
        <dbReference type="ARBA" id="ARBA00022840"/>
    </source>
</evidence>
<keyword evidence="8" id="KW-0418">Kinase</keyword>
<dbReference type="EC" id="2.7.11.1" evidence="1"/>
<feature type="compositionally biased region" description="Basic and acidic residues" evidence="6">
    <location>
        <begin position="401"/>
        <end position="410"/>
    </location>
</feature>
<dbReference type="InterPro" id="IPR050235">
    <property type="entry name" value="CK1_Ser-Thr_kinase"/>
</dbReference>
<evidence type="ECO:0000256" key="2">
    <source>
        <dbReference type="ARBA" id="ARBA00022741"/>
    </source>
</evidence>
<accession>A0AAE1L8P0</accession>
<evidence type="ECO:0000313" key="9">
    <source>
        <dbReference type="Proteomes" id="UP001219518"/>
    </source>
</evidence>
<keyword evidence="9" id="KW-1185">Reference proteome</keyword>
<keyword evidence="2 4" id="KW-0547">Nucleotide-binding</keyword>
<feature type="compositionally biased region" description="Basic and acidic residues" evidence="6">
    <location>
        <begin position="361"/>
        <end position="371"/>
    </location>
</feature>
<feature type="region of interest" description="Disordered" evidence="6">
    <location>
        <begin position="337"/>
        <end position="438"/>
    </location>
</feature>
<evidence type="ECO:0000256" key="1">
    <source>
        <dbReference type="ARBA" id="ARBA00012513"/>
    </source>
</evidence>
<dbReference type="InterPro" id="IPR008271">
    <property type="entry name" value="Ser/Thr_kinase_AS"/>
</dbReference>
<feature type="binding site" evidence="4">
    <location>
        <position position="64"/>
    </location>
    <ligand>
        <name>ATP</name>
        <dbReference type="ChEBI" id="CHEBI:30616"/>
    </ligand>
</feature>
<dbReference type="SUPFAM" id="SSF56112">
    <property type="entry name" value="Protein kinase-like (PK-like)"/>
    <property type="match status" value="1"/>
</dbReference>
<dbReference type="AlphaFoldDB" id="A0AAE1L8P0"/>
<dbReference type="GO" id="GO:0005524">
    <property type="term" value="F:ATP binding"/>
    <property type="evidence" value="ECO:0007669"/>
    <property type="project" value="UniProtKB-UniRule"/>
</dbReference>
<evidence type="ECO:0000256" key="5">
    <source>
        <dbReference type="RuleBase" id="RU000304"/>
    </source>
</evidence>
<dbReference type="Proteomes" id="UP001219518">
    <property type="component" value="Unassembled WGS sequence"/>
</dbReference>
<reference evidence="8" key="2">
    <citation type="journal article" date="2023" name="BMC Genomics">
        <title>Pest status, molecular evolution, and epigenetic factors derived from the genome assembly of Frankliniella fusca, a thysanopteran phytovirus vector.</title>
        <authorList>
            <person name="Catto M.A."/>
            <person name="Labadie P.E."/>
            <person name="Jacobson A.L."/>
            <person name="Kennedy G.G."/>
            <person name="Srinivasan R."/>
            <person name="Hunt B.G."/>
        </authorList>
    </citation>
    <scope>NUCLEOTIDE SEQUENCE</scope>
    <source>
        <strain evidence="8">PL_HMW_Pooled</strain>
    </source>
</reference>
<dbReference type="InterPro" id="IPR017441">
    <property type="entry name" value="Protein_kinase_ATP_BS"/>
</dbReference>
<comment type="similarity">
    <text evidence="5">Belongs to the protein kinase superfamily.</text>
</comment>